<gene>
    <name evidence="7 8" type="primary">LOC111120536</name>
</gene>
<comment type="subcellular location">
    <subcellularLocation>
        <location evidence="1">Cytoplasm</location>
        <location evidence="1">Cytoskeleton</location>
        <location evidence="1">Microtubule organizing center</location>
        <location evidence="1">Centrosome</location>
    </subcellularLocation>
</comment>
<dbReference type="PANTHER" id="PTHR23170">
    <property type="entry name" value="NY-REN-58 ANTIGEN"/>
    <property type="match status" value="1"/>
</dbReference>
<keyword evidence="2" id="KW-0963">Cytoplasm</keyword>
<dbReference type="OrthoDB" id="8436363at2759"/>
<dbReference type="Pfam" id="PF13516">
    <property type="entry name" value="LRR_6"/>
    <property type="match status" value="3"/>
</dbReference>
<name>A0A8B8CPC1_CRAVI</name>
<evidence type="ECO:0000313" key="6">
    <source>
        <dbReference type="Proteomes" id="UP000694844"/>
    </source>
</evidence>
<dbReference type="InterPro" id="IPR001611">
    <property type="entry name" value="Leu-rich_rpt"/>
</dbReference>
<dbReference type="PANTHER" id="PTHR23170:SF3">
    <property type="entry name" value="LEUCINE-RICH REPEAT-CONTAINING PROTEIN 45"/>
    <property type="match status" value="1"/>
</dbReference>
<dbReference type="InterPro" id="IPR032675">
    <property type="entry name" value="LRR_dom_sf"/>
</dbReference>
<proteinExistence type="predicted"/>
<protein>
    <submittedName>
        <fullName evidence="7 8">Leucine-rich repeat-containing protein 45-like</fullName>
    </submittedName>
</protein>
<dbReference type="RefSeq" id="XP_022317039.1">
    <property type="nucleotide sequence ID" value="XM_022461331.1"/>
</dbReference>
<evidence type="ECO:0000313" key="7">
    <source>
        <dbReference type="RefSeq" id="XP_022317038.1"/>
    </source>
</evidence>
<feature type="coiled-coil region" evidence="5">
    <location>
        <begin position="536"/>
        <end position="648"/>
    </location>
</feature>
<dbReference type="RefSeq" id="XP_022317038.1">
    <property type="nucleotide sequence ID" value="XM_022461330.1"/>
</dbReference>
<dbReference type="KEGG" id="cvn:111120536"/>
<dbReference type="SMART" id="SM00368">
    <property type="entry name" value="LRR_RI"/>
    <property type="match status" value="5"/>
</dbReference>
<dbReference type="GeneID" id="111120536"/>
<dbReference type="SUPFAM" id="SSF52047">
    <property type="entry name" value="RNI-like"/>
    <property type="match status" value="1"/>
</dbReference>
<evidence type="ECO:0000256" key="5">
    <source>
        <dbReference type="SAM" id="Coils"/>
    </source>
</evidence>
<dbReference type="AlphaFoldDB" id="A0A8B8CPC1"/>
<organism evidence="6 8">
    <name type="scientific">Crassostrea virginica</name>
    <name type="common">Eastern oyster</name>
    <dbReference type="NCBI Taxonomy" id="6565"/>
    <lineage>
        <taxon>Eukaryota</taxon>
        <taxon>Metazoa</taxon>
        <taxon>Spiralia</taxon>
        <taxon>Lophotrochozoa</taxon>
        <taxon>Mollusca</taxon>
        <taxon>Bivalvia</taxon>
        <taxon>Autobranchia</taxon>
        <taxon>Pteriomorphia</taxon>
        <taxon>Ostreida</taxon>
        <taxon>Ostreoidea</taxon>
        <taxon>Ostreidae</taxon>
        <taxon>Crassostrea</taxon>
    </lineage>
</organism>
<evidence type="ECO:0000256" key="2">
    <source>
        <dbReference type="ARBA" id="ARBA00022490"/>
    </source>
</evidence>
<dbReference type="GO" id="GO:0005813">
    <property type="term" value="C:centrosome"/>
    <property type="evidence" value="ECO:0007669"/>
    <property type="project" value="UniProtKB-SubCell"/>
</dbReference>
<keyword evidence="3 5" id="KW-0175">Coiled coil</keyword>
<evidence type="ECO:0000313" key="8">
    <source>
        <dbReference type="RefSeq" id="XP_022317039.1"/>
    </source>
</evidence>
<dbReference type="GO" id="GO:0005886">
    <property type="term" value="C:plasma membrane"/>
    <property type="evidence" value="ECO:0007669"/>
    <property type="project" value="TreeGrafter"/>
</dbReference>
<evidence type="ECO:0000256" key="1">
    <source>
        <dbReference type="ARBA" id="ARBA00004300"/>
    </source>
</evidence>
<sequence length="673" mass="77784">MEEFRYTYVRLCKDNHIDPQECVLSFLKSFESTPKRGKTVLNLSTNSLSPKTCHVLGKVIATDRTFLEIKFADCMLSEDAVKGLCHGLATNSYCKYLDLKGNNIRGSGVEAVGKMLRHNHTLASLCLEWNAFGMLDNSFAMFCDGVGANDALQVLDLRNNQISHDGAVELAAALKRNRTIRALDLRWNSVGLLGGRAILEMLKTNKTICRLELAGNNIPGDVLKSIDLALSQNEDRALLSEDHKTKMTVMAKHMKQIEHEKKLEISELMDTIDKQEDLMRRSKRSTSTKVEQLQNALEDRKASFNSLAAKLAMTESELALTEQKVNDGNMLVAKLKQELTIKVSEHQEEIRRDHTERAKLEAKLYKELSEAHDKNIQLETKAEDLDRKCRMQQEQIFELKEQLTHLQAEMKLKGSHFDDRIQQEKTRHRDEMKEAEQLRHKEVARVRQECEETENTLRERIQRLEMSRLELEEEISRLKNSNMVEKIHHEEQLSLAKQKIQADEENRYKQMEEKLRVSMTLKDDIQSRCSQQSSTISELQSKVSSMVLELETAKKRVEETNEQLAEKNSITLSEVGKVRIELNQTVNKLEAERKLQTELREKLGEADRKMSEQLLRHREIMEEKENEIESLKRRLKTREAEVNSIREEEMQRAQVLQMAVMNYVSKVPQSVEK</sequence>
<evidence type="ECO:0000256" key="3">
    <source>
        <dbReference type="ARBA" id="ARBA00023054"/>
    </source>
</evidence>
<accession>A0A8B8CPC1</accession>
<dbReference type="Proteomes" id="UP000694844">
    <property type="component" value="Chromosome 2"/>
</dbReference>
<dbReference type="InterPro" id="IPR052116">
    <property type="entry name" value="Centro_Cilium_Assembly"/>
</dbReference>
<keyword evidence="4" id="KW-0206">Cytoskeleton</keyword>
<feature type="coiled-coil region" evidence="5">
    <location>
        <begin position="343"/>
        <end position="481"/>
    </location>
</feature>
<evidence type="ECO:0000256" key="4">
    <source>
        <dbReference type="ARBA" id="ARBA00023212"/>
    </source>
</evidence>
<dbReference type="Gene3D" id="3.80.10.10">
    <property type="entry name" value="Ribonuclease Inhibitor"/>
    <property type="match status" value="2"/>
</dbReference>
<keyword evidence="6" id="KW-1185">Reference proteome</keyword>
<reference evidence="7 8" key="1">
    <citation type="submission" date="2025-04" db="UniProtKB">
        <authorList>
            <consortium name="RefSeq"/>
        </authorList>
    </citation>
    <scope>IDENTIFICATION</scope>
    <source>
        <tissue evidence="7 8">Whole sample</tissue>
    </source>
</reference>